<keyword evidence="6" id="KW-1185">Reference proteome</keyword>
<evidence type="ECO:0000256" key="3">
    <source>
        <dbReference type="SAM" id="SignalP"/>
    </source>
</evidence>
<comment type="caution">
    <text evidence="5">The sequence shown here is derived from an EMBL/GenBank/DDBJ whole genome shotgun (WGS) entry which is preliminary data.</text>
</comment>
<gene>
    <name evidence="5" type="ORF">ULVI_03445</name>
</gene>
<evidence type="ECO:0000256" key="1">
    <source>
        <dbReference type="ARBA" id="ARBA00022729"/>
    </source>
</evidence>
<dbReference type="InterPro" id="IPR036249">
    <property type="entry name" value="Thioredoxin-like_sf"/>
</dbReference>
<dbReference type="InterPro" id="IPR051099">
    <property type="entry name" value="AGR/TXD"/>
</dbReference>
<dbReference type="Proteomes" id="UP000077013">
    <property type="component" value="Unassembled WGS sequence"/>
</dbReference>
<dbReference type="InterPro" id="IPR017937">
    <property type="entry name" value="Thioredoxin_CS"/>
</dbReference>
<dbReference type="OrthoDB" id="9811036at2"/>
<dbReference type="Gene3D" id="3.40.30.10">
    <property type="entry name" value="Glutaredoxin"/>
    <property type="match status" value="1"/>
</dbReference>
<accession>A0A167IM24</accession>
<feature type="domain" description="Thioredoxin-like fold" evidence="4">
    <location>
        <begin position="38"/>
        <end position="149"/>
    </location>
</feature>
<dbReference type="InterPro" id="IPR012336">
    <property type="entry name" value="Thioredoxin-like_fold"/>
</dbReference>
<dbReference type="EMBL" id="LRXL01000026">
    <property type="protein sequence ID" value="OAB79809.1"/>
    <property type="molecule type" value="Genomic_DNA"/>
</dbReference>
<protein>
    <submittedName>
        <fullName evidence="5">Thioredoxin</fullName>
    </submittedName>
</protein>
<dbReference type="STRING" id="1763537.ULVI_03445"/>
<feature type="chain" id="PRO_5007888377" evidence="3">
    <location>
        <begin position="19"/>
        <end position="179"/>
    </location>
</feature>
<feature type="signal peptide" evidence="3">
    <location>
        <begin position="1"/>
        <end position="18"/>
    </location>
</feature>
<evidence type="ECO:0000256" key="2">
    <source>
        <dbReference type="ARBA" id="ARBA00023284"/>
    </source>
</evidence>
<proteinExistence type="predicted"/>
<dbReference type="RefSeq" id="WP_068589798.1">
    <property type="nucleotide sequence ID" value="NZ_LRXL01000026.1"/>
</dbReference>
<dbReference type="AlphaFoldDB" id="A0A167IM24"/>
<evidence type="ECO:0000313" key="6">
    <source>
        <dbReference type="Proteomes" id="UP000077013"/>
    </source>
</evidence>
<evidence type="ECO:0000259" key="4">
    <source>
        <dbReference type="Pfam" id="PF13098"/>
    </source>
</evidence>
<reference evidence="5 6" key="1">
    <citation type="submission" date="2016-02" db="EMBL/GenBank/DDBJ databases">
        <title>Ulvibacter sp. LPB0005, isolated from Thais luteostoma.</title>
        <authorList>
            <person name="Shin S.-K."/>
            <person name="Yi H."/>
        </authorList>
    </citation>
    <scope>NUCLEOTIDE SEQUENCE [LARGE SCALE GENOMIC DNA]</scope>
    <source>
        <strain evidence="5 6">LPB0005</strain>
    </source>
</reference>
<evidence type="ECO:0000313" key="5">
    <source>
        <dbReference type="EMBL" id="OAB79809.1"/>
    </source>
</evidence>
<organism evidence="5 6">
    <name type="scientific">Cochleicola gelatinilyticus</name>
    <dbReference type="NCBI Taxonomy" id="1763537"/>
    <lineage>
        <taxon>Bacteria</taxon>
        <taxon>Pseudomonadati</taxon>
        <taxon>Bacteroidota</taxon>
        <taxon>Flavobacteriia</taxon>
        <taxon>Flavobacteriales</taxon>
        <taxon>Flavobacteriaceae</taxon>
        <taxon>Cochleicola</taxon>
    </lineage>
</organism>
<dbReference type="PANTHER" id="PTHR15337">
    <property type="entry name" value="ANTERIOR GRADIENT PROTEIN-RELATED"/>
    <property type="match status" value="1"/>
</dbReference>
<dbReference type="PANTHER" id="PTHR15337:SF11">
    <property type="entry name" value="THIOREDOXIN DOMAIN-CONTAINING PROTEIN"/>
    <property type="match status" value="1"/>
</dbReference>
<keyword evidence="1 3" id="KW-0732">Signal</keyword>
<dbReference type="Pfam" id="PF13098">
    <property type="entry name" value="Thioredoxin_2"/>
    <property type="match status" value="1"/>
</dbReference>
<keyword evidence="2" id="KW-0676">Redox-active center</keyword>
<dbReference type="PROSITE" id="PS00194">
    <property type="entry name" value="THIOREDOXIN_1"/>
    <property type="match status" value="1"/>
</dbReference>
<name>A0A167IM24_9FLAO</name>
<sequence>MKRILLLLVLCMAGTITAQKINWITMNEALEAQKKVPKKIFMDVYTVWCGPCKMLDKNTFSNKDVIAYVNENFYAVKFNAEGTEEVVFEDFTYTNPNYQEGRKGRNATHFFADALKLRGYPSMVFFKEDGTLIQPITGYRTPQQLEIYLKMIAKDDYLAVNTVEDWEEYQANFKNTFNE</sequence>
<dbReference type="SUPFAM" id="SSF52833">
    <property type="entry name" value="Thioredoxin-like"/>
    <property type="match status" value="1"/>
</dbReference>